<evidence type="ECO:0000256" key="1">
    <source>
        <dbReference type="SAM" id="MobiDB-lite"/>
    </source>
</evidence>
<dbReference type="AlphaFoldDB" id="A0A0W0GFE0"/>
<proteinExistence type="predicted"/>
<accession>A0A0W0GFE0</accession>
<organism evidence="2 3">
    <name type="scientific">Moniliophthora roreri</name>
    <name type="common">Frosty pod rot fungus</name>
    <name type="synonym">Monilia roreri</name>
    <dbReference type="NCBI Taxonomy" id="221103"/>
    <lineage>
        <taxon>Eukaryota</taxon>
        <taxon>Fungi</taxon>
        <taxon>Dikarya</taxon>
        <taxon>Basidiomycota</taxon>
        <taxon>Agaricomycotina</taxon>
        <taxon>Agaricomycetes</taxon>
        <taxon>Agaricomycetidae</taxon>
        <taxon>Agaricales</taxon>
        <taxon>Marasmiineae</taxon>
        <taxon>Marasmiaceae</taxon>
        <taxon>Moniliophthora</taxon>
    </lineage>
</organism>
<comment type="caution">
    <text evidence="2">The sequence shown here is derived from an EMBL/GenBank/DDBJ whole genome shotgun (WGS) entry which is preliminary data.</text>
</comment>
<feature type="region of interest" description="Disordered" evidence="1">
    <location>
        <begin position="1"/>
        <end position="63"/>
    </location>
</feature>
<evidence type="ECO:0000313" key="3">
    <source>
        <dbReference type="Proteomes" id="UP000054988"/>
    </source>
</evidence>
<dbReference type="Proteomes" id="UP000054988">
    <property type="component" value="Unassembled WGS sequence"/>
</dbReference>
<reference evidence="2 3" key="1">
    <citation type="submission" date="2015-12" db="EMBL/GenBank/DDBJ databases">
        <title>Draft genome sequence of Moniliophthora roreri, the causal agent of frosty pod rot of cacao.</title>
        <authorList>
            <person name="Aime M.C."/>
            <person name="Diaz-Valderrama J.R."/>
            <person name="Kijpornyongpan T."/>
            <person name="Phillips-Mora W."/>
        </authorList>
    </citation>
    <scope>NUCLEOTIDE SEQUENCE [LARGE SCALE GENOMIC DNA]</scope>
    <source>
        <strain evidence="2 3">MCA 2952</strain>
    </source>
</reference>
<protein>
    <submittedName>
        <fullName evidence="2">Uncharacterized protein</fullName>
    </submittedName>
</protein>
<dbReference type="EMBL" id="LATX01000064">
    <property type="protein sequence ID" value="KTB47284.1"/>
    <property type="molecule type" value="Genomic_DNA"/>
</dbReference>
<gene>
    <name evidence="2" type="ORF">WG66_134</name>
</gene>
<feature type="compositionally biased region" description="Basic residues" evidence="1">
    <location>
        <begin position="17"/>
        <end position="33"/>
    </location>
</feature>
<sequence>MEEVIAMEQKGSDSKQHVMKRFHKQTRKHKCHAVPHGGDTDPEDGAYTNSAEGLDSDSDTGNKVELVPTLAKIADTLTSKTIPPTHAKRS</sequence>
<name>A0A0W0GFE0_MONRR</name>
<evidence type="ECO:0000313" key="2">
    <source>
        <dbReference type="EMBL" id="KTB47284.1"/>
    </source>
</evidence>